<name>A0ABY5MYN1_9SPHN</name>
<keyword evidence="2" id="KW-0802">TPR repeat</keyword>
<evidence type="ECO:0000256" key="2">
    <source>
        <dbReference type="PROSITE-ProRule" id="PRU00339"/>
    </source>
</evidence>
<dbReference type="Gene3D" id="1.25.40.10">
    <property type="entry name" value="Tetratricopeptide repeat domain"/>
    <property type="match status" value="2"/>
</dbReference>
<keyword evidence="1" id="KW-0808">Transferase</keyword>
<dbReference type="InterPro" id="IPR027417">
    <property type="entry name" value="P-loop_NTPase"/>
</dbReference>
<dbReference type="RefSeq" id="WP_249455172.1">
    <property type="nucleotide sequence ID" value="NZ_CP097253.1"/>
</dbReference>
<dbReference type="SMART" id="SM00028">
    <property type="entry name" value="TPR"/>
    <property type="match status" value="5"/>
</dbReference>
<reference evidence="3 4" key="1">
    <citation type="submission" date="2022-05" db="EMBL/GenBank/DDBJ databases">
        <title>S8-45 Sphingomonas ultraviolaceadurans.</title>
        <authorList>
            <person name="Liu Y."/>
        </authorList>
    </citation>
    <scope>NUCLEOTIDE SEQUENCE [LARGE SCALE GENOMIC DNA]</scope>
    <source>
        <strain evidence="3 4">S8-45</strain>
    </source>
</reference>
<feature type="repeat" description="TPR" evidence="2">
    <location>
        <begin position="111"/>
        <end position="144"/>
    </location>
</feature>
<dbReference type="SUPFAM" id="SSF52540">
    <property type="entry name" value="P-loop containing nucleoside triphosphate hydrolases"/>
    <property type="match status" value="1"/>
</dbReference>
<dbReference type="SUPFAM" id="SSF48452">
    <property type="entry name" value="TPR-like"/>
    <property type="match status" value="1"/>
</dbReference>
<evidence type="ECO:0000313" key="4">
    <source>
        <dbReference type="Proteomes" id="UP000831921"/>
    </source>
</evidence>
<dbReference type="InterPro" id="IPR011990">
    <property type="entry name" value="TPR-like_helical_dom_sf"/>
</dbReference>
<dbReference type="EMBL" id="CP097253">
    <property type="protein sequence ID" value="UUR07456.1"/>
    <property type="molecule type" value="Genomic_DNA"/>
</dbReference>
<protein>
    <submittedName>
        <fullName evidence="3">Sulfotransferase</fullName>
    </submittedName>
</protein>
<evidence type="ECO:0000313" key="3">
    <source>
        <dbReference type="EMBL" id="UUR07456.1"/>
    </source>
</evidence>
<sequence length="486" mass="52948">MITGNRAQGLMQQGAAALQRGDLVHAADAFAAAAETAPALADAWFNLAWVQRALRRFEEALGSYGRALEAGVAGPEEAHVNRAAILADHLFRTDEAVADYERALTLQPGFAPALAGLAQLFEDEGRTEEAKGAYRRLLEAAPGNGRALARIAMIDLQGGDPGQVAADLTAAMRRGGSTEDQAELLFALASAQDAGERYGEAFSTLLQANRLSEQLSGRRYDRAAFEQLVSRLIAAFPEAWPETAIDQAAPIFLCGPFRSGSTLTEQILARHPDVRAGGELEAVPAIAAGLQPYPEAILQLPADLLDQLRAAYRAEAALVPGAGRRTTDKRCDNFRHIGLIQTLFPAAPIVHTSRHPLDTLVSTLFLRFGDGVSYGHRLEDAAHQAIQHHRLMQHWRRIMPGRIHDFSYDALVREPEAALRPLAGFLQLSWDDRLLRPAQAGTVRTASNWQVRQPLHARSSGRWRHYAAPLEPVRRMLEAAGVPLPD</sequence>
<accession>A0ABY5MYN1</accession>
<gene>
    <name evidence="3" type="ORF">M1K48_10975</name>
</gene>
<keyword evidence="4" id="KW-1185">Reference proteome</keyword>
<proteinExistence type="predicted"/>
<evidence type="ECO:0000256" key="1">
    <source>
        <dbReference type="ARBA" id="ARBA00022679"/>
    </source>
</evidence>
<dbReference type="PANTHER" id="PTHR12788:SF10">
    <property type="entry name" value="PROTEIN-TYROSINE SULFOTRANSFERASE"/>
    <property type="match status" value="1"/>
</dbReference>
<dbReference type="Pfam" id="PF14559">
    <property type="entry name" value="TPR_19"/>
    <property type="match status" value="1"/>
</dbReference>
<dbReference type="Pfam" id="PF13469">
    <property type="entry name" value="Sulfotransfer_3"/>
    <property type="match status" value="1"/>
</dbReference>
<dbReference type="PANTHER" id="PTHR12788">
    <property type="entry name" value="PROTEIN-TYROSINE SULFOTRANSFERASE 2"/>
    <property type="match status" value="1"/>
</dbReference>
<dbReference type="Pfam" id="PF13176">
    <property type="entry name" value="TPR_7"/>
    <property type="match status" value="1"/>
</dbReference>
<dbReference type="InterPro" id="IPR026634">
    <property type="entry name" value="TPST-like"/>
</dbReference>
<organism evidence="3 4">
    <name type="scientific">Sphingomonas glaciei</name>
    <dbReference type="NCBI Taxonomy" id="2938948"/>
    <lineage>
        <taxon>Bacteria</taxon>
        <taxon>Pseudomonadati</taxon>
        <taxon>Pseudomonadota</taxon>
        <taxon>Alphaproteobacteria</taxon>
        <taxon>Sphingomonadales</taxon>
        <taxon>Sphingomonadaceae</taxon>
        <taxon>Sphingomonas</taxon>
    </lineage>
</organism>
<dbReference type="Gene3D" id="3.40.50.300">
    <property type="entry name" value="P-loop containing nucleotide triphosphate hydrolases"/>
    <property type="match status" value="1"/>
</dbReference>
<dbReference type="PROSITE" id="PS50005">
    <property type="entry name" value="TPR"/>
    <property type="match status" value="1"/>
</dbReference>
<dbReference type="InterPro" id="IPR019734">
    <property type="entry name" value="TPR_rpt"/>
</dbReference>
<dbReference type="Proteomes" id="UP000831921">
    <property type="component" value="Chromosome"/>
</dbReference>